<protein>
    <recommendedName>
        <fullName evidence="5">Transglutaminase-like domain-containing protein</fullName>
    </recommendedName>
</protein>
<comment type="caution">
    <text evidence="3">The sequence shown here is derived from an EMBL/GenBank/DDBJ whole genome shotgun (WGS) entry which is preliminary data.</text>
</comment>
<evidence type="ECO:0000313" key="4">
    <source>
        <dbReference type="Proteomes" id="UP001595897"/>
    </source>
</evidence>
<reference evidence="4" key="1">
    <citation type="journal article" date="2019" name="Int. J. Syst. Evol. Microbiol.">
        <title>The Global Catalogue of Microorganisms (GCM) 10K type strain sequencing project: providing services to taxonomists for standard genome sequencing and annotation.</title>
        <authorList>
            <consortium name="The Broad Institute Genomics Platform"/>
            <consortium name="The Broad Institute Genome Sequencing Center for Infectious Disease"/>
            <person name="Wu L."/>
            <person name="Ma J."/>
        </authorList>
    </citation>
    <scope>NUCLEOTIDE SEQUENCE [LARGE SCALE GENOMIC DNA]</scope>
    <source>
        <strain evidence="4">KACC 12507</strain>
    </source>
</reference>
<keyword evidence="4" id="KW-1185">Reference proteome</keyword>
<evidence type="ECO:0000256" key="1">
    <source>
        <dbReference type="SAM" id="MobiDB-lite"/>
    </source>
</evidence>
<evidence type="ECO:0008006" key="5">
    <source>
        <dbReference type="Google" id="ProtNLM"/>
    </source>
</evidence>
<feature type="transmembrane region" description="Helical" evidence="2">
    <location>
        <begin position="48"/>
        <end position="71"/>
    </location>
</feature>
<organism evidence="3 4">
    <name type="scientific">Glaciecola siphonariae</name>
    <dbReference type="NCBI Taxonomy" id="521012"/>
    <lineage>
        <taxon>Bacteria</taxon>
        <taxon>Pseudomonadati</taxon>
        <taxon>Pseudomonadota</taxon>
        <taxon>Gammaproteobacteria</taxon>
        <taxon>Alteromonadales</taxon>
        <taxon>Alteromonadaceae</taxon>
        <taxon>Glaciecola</taxon>
    </lineage>
</organism>
<name>A0ABV9LWG4_9ALTE</name>
<proteinExistence type="predicted"/>
<gene>
    <name evidence="3" type="ORF">ACFO4O_09990</name>
</gene>
<keyword evidence="2" id="KW-0472">Membrane</keyword>
<keyword evidence="2" id="KW-1133">Transmembrane helix</keyword>
<feature type="region of interest" description="Disordered" evidence="1">
    <location>
        <begin position="1"/>
        <end position="23"/>
    </location>
</feature>
<accession>A0ABV9LWG4</accession>
<keyword evidence="2" id="KW-0812">Transmembrane</keyword>
<sequence>MHRISPNNASPNTHQQQSQLPTSYSPIQADTEQAHIDQAHIEQIRQSVFISLCRLVGLMLLMLVAFLSLYAKADQTHFSTHFSPQVEPDSLAFSYQWSTHDGDFTLEFALPTAALAQMPATQSTFSNAMMQREIEVALLKYAKALNPKTGRVSIKRRGSGLEYGVKTRLPEQGKKVMADLSRLSETARAQYLSQHFYTPYTSPTGQKAIQQDHAKYAEQSAPHLLPVVEAIKAMQQSPNNPREFINIALSWIQSIPYNTLENRATSNGAGFVSPKDLLMQNQGDCDSKATLLAALMRAYSGGVNQKMVLLPKHALLAIAIHPLPDDKTVSQDGKDYVLLEAAGPAYFEAGEAADSTLMGIRNRQYILDTM</sequence>
<dbReference type="RefSeq" id="WP_382407936.1">
    <property type="nucleotide sequence ID" value="NZ_JBHSGU010000002.1"/>
</dbReference>
<evidence type="ECO:0000313" key="3">
    <source>
        <dbReference type="EMBL" id="MFC4700489.1"/>
    </source>
</evidence>
<dbReference type="Proteomes" id="UP001595897">
    <property type="component" value="Unassembled WGS sequence"/>
</dbReference>
<dbReference type="EMBL" id="JBHSGU010000002">
    <property type="protein sequence ID" value="MFC4700489.1"/>
    <property type="molecule type" value="Genomic_DNA"/>
</dbReference>
<evidence type="ECO:0000256" key="2">
    <source>
        <dbReference type="SAM" id="Phobius"/>
    </source>
</evidence>